<dbReference type="Proteomes" id="UP000054279">
    <property type="component" value="Unassembled WGS sequence"/>
</dbReference>
<feature type="signal peptide" evidence="1">
    <location>
        <begin position="1"/>
        <end position="16"/>
    </location>
</feature>
<protein>
    <submittedName>
        <fullName evidence="2">Uncharacterized protein</fullName>
    </submittedName>
</protein>
<evidence type="ECO:0000256" key="1">
    <source>
        <dbReference type="SAM" id="SignalP"/>
    </source>
</evidence>
<feature type="chain" id="PRO_5002205358" evidence="1">
    <location>
        <begin position="17"/>
        <end position="101"/>
    </location>
</feature>
<organism evidence="2 3">
    <name type="scientific">Sphaerobolus stellatus (strain SS14)</name>
    <dbReference type="NCBI Taxonomy" id="990650"/>
    <lineage>
        <taxon>Eukaryota</taxon>
        <taxon>Fungi</taxon>
        <taxon>Dikarya</taxon>
        <taxon>Basidiomycota</taxon>
        <taxon>Agaricomycotina</taxon>
        <taxon>Agaricomycetes</taxon>
        <taxon>Phallomycetidae</taxon>
        <taxon>Geastrales</taxon>
        <taxon>Sphaerobolaceae</taxon>
        <taxon>Sphaerobolus</taxon>
    </lineage>
</organism>
<keyword evidence="1" id="KW-0732">Signal</keyword>
<dbReference type="EMBL" id="KN837193">
    <property type="protein sequence ID" value="KIJ35005.1"/>
    <property type="molecule type" value="Genomic_DNA"/>
</dbReference>
<reference evidence="2 3" key="1">
    <citation type="submission" date="2014-06" db="EMBL/GenBank/DDBJ databases">
        <title>Evolutionary Origins and Diversification of the Mycorrhizal Mutualists.</title>
        <authorList>
            <consortium name="DOE Joint Genome Institute"/>
            <consortium name="Mycorrhizal Genomics Consortium"/>
            <person name="Kohler A."/>
            <person name="Kuo A."/>
            <person name="Nagy L.G."/>
            <person name="Floudas D."/>
            <person name="Copeland A."/>
            <person name="Barry K.W."/>
            <person name="Cichocki N."/>
            <person name="Veneault-Fourrey C."/>
            <person name="LaButti K."/>
            <person name="Lindquist E.A."/>
            <person name="Lipzen A."/>
            <person name="Lundell T."/>
            <person name="Morin E."/>
            <person name="Murat C."/>
            <person name="Riley R."/>
            <person name="Ohm R."/>
            <person name="Sun H."/>
            <person name="Tunlid A."/>
            <person name="Henrissat B."/>
            <person name="Grigoriev I.V."/>
            <person name="Hibbett D.S."/>
            <person name="Martin F."/>
        </authorList>
    </citation>
    <scope>NUCLEOTIDE SEQUENCE [LARGE SCALE GENOMIC DNA]</scope>
    <source>
        <strain evidence="2 3">SS14</strain>
    </source>
</reference>
<proteinExistence type="predicted"/>
<evidence type="ECO:0000313" key="2">
    <source>
        <dbReference type="EMBL" id="KIJ35005.1"/>
    </source>
</evidence>
<keyword evidence="3" id="KW-1185">Reference proteome</keyword>
<evidence type="ECO:0000313" key="3">
    <source>
        <dbReference type="Proteomes" id="UP000054279"/>
    </source>
</evidence>
<sequence length="101" mass="11306">MSQAVCMFMICIHAVSQDILSTSAPTLNTWLSAISLVVQENLIKDKICIIIAQVEAIFNEIINRNIATKLNIANRRKLSEKDAEIFAKKLMKCVEDNLLVS</sequence>
<accession>A0A0C9VBX3</accession>
<name>A0A0C9VBX3_SPHS4</name>
<gene>
    <name evidence="2" type="ORF">M422DRAFT_34821</name>
</gene>
<dbReference type="HOGENOM" id="CLU_2277711_0_0_1"/>
<dbReference type="AlphaFoldDB" id="A0A0C9VBX3"/>